<keyword evidence="1" id="KW-0812">Transmembrane</keyword>
<proteinExistence type="predicted"/>
<dbReference type="AlphaFoldDB" id="A0A7I4BIK9"/>
<reference evidence="2 3" key="2">
    <citation type="journal article" date="2018" name="Plant J.">
        <title>The Physcomitrella patens chromosome-scale assembly reveals moss genome structure and evolution.</title>
        <authorList>
            <person name="Lang D."/>
            <person name="Ullrich K.K."/>
            <person name="Murat F."/>
            <person name="Fuchs J."/>
            <person name="Jenkins J."/>
            <person name="Haas F.B."/>
            <person name="Piednoel M."/>
            <person name="Gundlach H."/>
            <person name="Van Bel M."/>
            <person name="Meyberg R."/>
            <person name="Vives C."/>
            <person name="Morata J."/>
            <person name="Symeonidi A."/>
            <person name="Hiss M."/>
            <person name="Muchero W."/>
            <person name="Kamisugi Y."/>
            <person name="Saleh O."/>
            <person name="Blanc G."/>
            <person name="Decker E.L."/>
            <person name="van Gessel N."/>
            <person name="Grimwood J."/>
            <person name="Hayes R.D."/>
            <person name="Graham S.W."/>
            <person name="Gunter L.E."/>
            <person name="McDaniel S.F."/>
            <person name="Hoernstein S.N.W."/>
            <person name="Larsson A."/>
            <person name="Li F.W."/>
            <person name="Perroud P.F."/>
            <person name="Phillips J."/>
            <person name="Ranjan P."/>
            <person name="Rokshar D.S."/>
            <person name="Rothfels C.J."/>
            <person name="Schneider L."/>
            <person name="Shu S."/>
            <person name="Stevenson D.W."/>
            <person name="Thummler F."/>
            <person name="Tillich M."/>
            <person name="Villarreal Aguilar J.C."/>
            <person name="Widiez T."/>
            <person name="Wong G.K."/>
            <person name="Wymore A."/>
            <person name="Zhang Y."/>
            <person name="Zimmer A.D."/>
            <person name="Quatrano R.S."/>
            <person name="Mayer K.F.X."/>
            <person name="Goodstein D."/>
            <person name="Casacuberta J.M."/>
            <person name="Vandepoele K."/>
            <person name="Reski R."/>
            <person name="Cuming A.C."/>
            <person name="Tuskan G.A."/>
            <person name="Maumus F."/>
            <person name="Salse J."/>
            <person name="Schmutz J."/>
            <person name="Rensing S.A."/>
        </authorList>
    </citation>
    <scope>NUCLEOTIDE SEQUENCE [LARGE SCALE GENOMIC DNA]</scope>
    <source>
        <strain evidence="2 3">cv. Gransden 2004</strain>
    </source>
</reference>
<reference evidence="2 3" key="1">
    <citation type="journal article" date="2008" name="Science">
        <title>The Physcomitrella genome reveals evolutionary insights into the conquest of land by plants.</title>
        <authorList>
            <person name="Rensing S."/>
            <person name="Lang D."/>
            <person name="Zimmer A."/>
            <person name="Terry A."/>
            <person name="Salamov A."/>
            <person name="Shapiro H."/>
            <person name="Nishiyama T."/>
            <person name="Perroud P.-F."/>
            <person name="Lindquist E."/>
            <person name="Kamisugi Y."/>
            <person name="Tanahashi T."/>
            <person name="Sakakibara K."/>
            <person name="Fujita T."/>
            <person name="Oishi K."/>
            <person name="Shin-I T."/>
            <person name="Kuroki Y."/>
            <person name="Toyoda A."/>
            <person name="Suzuki Y."/>
            <person name="Hashimoto A."/>
            <person name="Yamaguchi K."/>
            <person name="Sugano A."/>
            <person name="Kohara Y."/>
            <person name="Fujiyama A."/>
            <person name="Anterola A."/>
            <person name="Aoki S."/>
            <person name="Ashton N."/>
            <person name="Barbazuk W.B."/>
            <person name="Barker E."/>
            <person name="Bennetzen J."/>
            <person name="Bezanilla M."/>
            <person name="Blankenship R."/>
            <person name="Cho S.H."/>
            <person name="Dutcher S."/>
            <person name="Estelle M."/>
            <person name="Fawcett J.A."/>
            <person name="Gundlach H."/>
            <person name="Hanada K."/>
            <person name="Heyl A."/>
            <person name="Hicks K.A."/>
            <person name="Hugh J."/>
            <person name="Lohr M."/>
            <person name="Mayer K."/>
            <person name="Melkozernov A."/>
            <person name="Murata T."/>
            <person name="Nelson D."/>
            <person name="Pils B."/>
            <person name="Prigge M."/>
            <person name="Reiss B."/>
            <person name="Renner T."/>
            <person name="Rombauts S."/>
            <person name="Rushton P."/>
            <person name="Sanderfoot A."/>
            <person name="Schween G."/>
            <person name="Shiu S.-H."/>
            <person name="Stueber K."/>
            <person name="Theodoulou F.L."/>
            <person name="Tu H."/>
            <person name="Van de Peer Y."/>
            <person name="Verrier P.J."/>
            <person name="Waters E."/>
            <person name="Wood A."/>
            <person name="Yang L."/>
            <person name="Cove D."/>
            <person name="Cuming A."/>
            <person name="Hasebe M."/>
            <person name="Lucas S."/>
            <person name="Mishler D.B."/>
            <person name="Reski R."/>
            <person name="Grigoriev I."/>
            <person name="Quatrano R.S."/>
            <person name="Boore J.L."/>
        </authorList>
    </citation>
    <scope>NUCLEOTIDE SEQUENCE [LARGE SCALE GENOMIC DNA]</scope>
    <source>
        <strain evidence="2 3">cv. Gransden 2004</strain>
    </source>
</reference>
<accession>A0A7I4BIK9</accession>
<evidence type="ECO:0000313" key="2">
    <source>
        <dbReference type="EnsemblPlants" id="Pp3c18_7280V3.1"/>
    </source>
</evidence>
<dbReference type="Gramene" id="Pp3c18_7280V3.1">
    <property type="protein sequence ID" value="Pp3c18_7280V3.1"/>
    <property type="gene ID" value="Pp3c18_7280"/>
</dbReference>
<evidence type="ECO:0000256" key="1">
    <source>
        <dbReference type="SAM" id="Phobius"/>
    </source>
</evidence>
<dbReference type="InParanoid" id="A0A7I4BIK9"/>
<dbReference type="EMBL" id="ABEU02000018">
    <property type="status" value="NOT_ANNOTATED_CDS"/>
    <property type="molecule type" value="Genomic_DNA"/>
</dbReference>
<keyword evidence="1" id="KW-0472">Membrane</keyword>
<dbReference type="Proteomes" id="UP000006727">
    <property type="component" value="Chromosome 18"/>
</dbReference>
<keyword evidence="1" id="KW-1133">Transmembrane helix</keyword>
<keyword evidence="3" id="KW-1185">Reference proteome</keyword>
<feature type="transmembrane region" description="Helical" evidence="1">
    <location>
        <begin position="20"/>
        <end position="43"/>
    </location>
</feature>
<organism evidence="2 3">
    <name type="scientific">Physcomitrium patens</name>
    <name type="common">Spreading-leaved earth moss</name>
    <name type="synonym">Physcomitrella patens</name>
    <dbReference type="NCBI Taxonomy" id="3218"/>
    <lineage>
        <taxon>Eukaryota</taxon>
        <taxon>Viridiplantae</taxon>
        <taxon>Streptophyta</taxon>
        <taxon>Embryophyta</taxon>
        <taxon>Bryophyta</taxon>
        <taxon>Bryophytina</taxon>
        <taxon>Bryopsida</taxon>
        <taxon>Funariidae</taxon>
        <taxon>Funariales</taxon>
        <taxon>Funariaceae</taxon>
        <taxon>Physcomitrium</taxon>
    </lineage>
</organism>
<protein>
    <submittedName>
        <fullName evidence="2">Uncharacterized protein</fullName>
    </submittedName>
</protein>
<name>A0A7I4BIK9_PHYPA</name>
<sequence length="123" mass="14531">MCRLRELSSWSDVDLLWRSCFYHFIVLVLLSGLSVFVVTARGFDQRYSWRSRCGQRIRSESRATLSAFTSKQLCWNRQRLVSVKLFVLSFQHTDDFDAAIYCVLRLVLVQGFTEMKSEFHETF</sequence>
<dbReference type="EnsemblPlants" id="Pp3c18_7280V3.1">
    <property type="protein sequence ID" value="Pp3c18_7280V3.1"/>
    <property type="gene ID" value="Pp3c18_7280"/>
</dbReference>
<reference evidence="2" key="3">
    <citation type="submission" date="2020-12" db="UniProtKB">
        <authorList>
            <consortium name="EnsemblPlants"/>
        </authorList>
    </citation>
    <scope>IDENTIFICATION</scope>
</reference>
<evidence type="ECO:0000313" key="3">
    <source>
        <dbReference type="Proteomes" id="UP000006727"/>
    </source>
</evidence>